<dbReference type="EMBL" id="LN856692">
    <property type="protein sequence ID" value="CDP92042.1"/>
    <property type="molecule type" value="Genomic_DNA"/>
</dbReference>
<gene>
    <name evidence="1" type="primary">Bm8809</name>
    <name evidence="1" type="ORF">BM_Bm8809</name>
</gene>
<dbReference type="AlphaFoldDB" id="A0A1I9G0A8"/>
<reference evidence="1" key="2">
    <citation type="submission" date="2012-12" db="EMBL/GenBank/DDBJ databases">
        <authorList>
            <consortium name="WormBase Consortium"/>
            <person name="Ghedin E."/>
            <person name="Paulini M."/>
        </authorList>
    </citation>
    <scope>NUCLEOTIDE SEQUENCE</scope>
    <source>
        <strain evidence="1">FR3</strain>
    </source>
</reference>
<proteinExistence type="predicted"/>
<organism evidence="1">
    <name type="scientific">Brugia malayi</name>
    <name type="common">Filarial nematode worm</name>
    <dbReference type="NCBI Taxonomy" id="6279"/>
    <lineage>
        <taxon>Eukaryota</taxon>
        <taxon>Metazoa</taxon>
        <taxon>Ecdysozoa</taxon>
        <taxon>Nematoda</taxon>
        <taxon>Chromadorea</taxon>
        <taxon>Rhabditida</taxon>
        <taxon>Spirurina</taxon>
        <taxon>Spiruromorpha</taxon>
        <taxon>Filarioidea</taxon>
        <taxon>Onchocercidae</taxon>
        <taxon>Brugia</taxon>
    </lineage>
</organism>
<name>A0A1I9G0A8_BRUMA</name>
<accession>A0A1I9G0A8</accession>
<reference evidence="1" key="1">
    <citation type="journal article" date="2007" name="Science">
        <title>Draft genome of the filarial nematode parasite Brugia malayi.</title>
        <authorList>
            <person name="Ghedin E."/>
            <person name="Wang S."/>
            <person name="Spiro D."/>
            <person name="Caler E."/>
            <person name="Zhao Q."/>
            <person name="Crabtree J."/>
            <person name="Allen J.E."/>
            <person name="Delcher A.L."/>
            <person name="Guiliano D.B."/>
            <person name="Miranda-Saavedra D."/>
            <person name="Angiuoli S.V."/>
            <person name="Creasy T."/>
            <person name="Amedeo P."/>
            <person name="Haas B."/>
            <person name="El-Sayed N.M."/>
            <person name="Wortman J.R."/>
            <person name="Feldblyum T."/>
            <person name="Tallon L."/>
            <person name="Schatz M."/>
            <person name="Shumway M."/>
            <person name="Koo H."/>
            <person name="Salzberg S.L."/>
            <person name="Schobel S."/>
            <person name="Pertea M."/>
            <person name="Pop M."/>
            <person name="White O."/>
            <person name="Barton G.J."/>
            <person name="Carlow C.K."/>
            <person name="Crawford M.J."/>
            <person name="Daub J."/>
            <person name="Dimmic M.W."/>
            <person name="Estes C.F."/>
            <person name="Foster J.M."/>
            <person name="Ganatra M."/>
            <person name="Gregory W.F."/>
            <person name="Johnson N.M."/>
            <person name="Jin J."/>
            <person name="Komuniecki R."/>
            <person name="Korf I."/>
            <person name="Kumar S."/>
            <person name="Laney S."/>
            <person name="Li B.W."/>
            <person name="Li W."/>
            <person name="Lindblom T.H."/>
            <person name="Lustigman S."/>
            <person name="Ma D."/>
            <person name="Maina C.V."/>
            <person name="Martin D.M."/>
            <person name="McCarter J.P."/>
            <person name="McReynolds L."/>
            <person name="Mitreva M."/>
            <person name="Nutman T.B."/>
            <person name="Parkinson J."/>
            <person name="Peregrin-Alvarez J.M."/>
            <person name="Poole C."/>
            <person name="Ren Q."/>
            <person name="Saunders L."/>
            <person name="Sluder A.E."/>
            <person name="Smith K."/>
            <person name="Stanke M."/>
            <person name="Unnasch T.R."/>
            <person name="Ware J."/>
            <person name="Wei A.D."/>
            <person name="Weil G."/>
            <person name="Williams D.J."/>
            <person name="Zhang Y."/>
            <person name="Williams S.A."/>
            <person name="Fraser-Liggett C."/>
            <person name="Slatko B."/>
            <person name="Blaxter M.L."/>
            <person name="Scott A.L."/>
        </authorList>
    </citation>
    <scope>NUCLEOTIDE SEQUENCE</scope>
    <source>
        <strain evidence="1">FR3</strain>
    </source>
</reference>
<protein>
    <submittedName>
        <fullName evidence="1">Bm8809, isoform b</fullName>
    </submittedName>
</protein>
<sequence>MGRCTAMQRKRQLSIKGNAERDRRASSLLSLLSAAAPIRFFELC</sequence>
<evidence type="ECO:0000313" key="1">
    <source>
        <dbReference type="EMBL" id="CDP92042.1"/>
    </source>
</evidence>